<evidence type="ECO:0000313" key="4">
    <source>
        <dbReference type="Proteomes" id="UP000567293"/>
    </source>
</evidence>
<reference evidence="3" key="1">
    <citation type="submission" date="2020-06" db="EMBL/GenBank/DDBJ databases">
        <title>Legume-microbial interactions unlock mineral nutrients during tropical forest succession.</title>
        <authorList>
            <person name="Epihov D.Z."/>
        </authorList>
    </citation>
    <scope>NUCLEOTIDE SEQUENCE [LARGE SCALE GENOMIC DNA]</scope>
    <source>
        <strain evidence="3">Pan2503</strain>
    </source>
</reference>
<dbReference type="Proteomes" id="UP000567293">
    <property type="component" value="Unassembled WGS sequence"/>
</dbReference>
<dbReference type="InterPro" id="IPR036034">
    <property type="entry name" value="PDZ_sf"/>
</dbReference>
<keyword evidence="1" id="KW-0812">Transmembrane</keyword>
<feature type="transmembrane region" description="Helical" evidence="1">
    <location>
        <begin position="220"/>
        <end position="243"/>
    </location>
</feature>
<evidence type="ECO:0000313" key="3">
    <source>
        <dbReference type="EMBL" id="MBA0086733.1"/>
    </source>
</evidence>
<feature type="transmembrane region" description="Helical" evidence="1">
    <location>
        <begin position="126"/>
        <end position="146"/>
    </location>
</feature>
<feature type="domain" description="PDZ" evidence="2">
    <location>
        <begin position="32"/>
        <end position="105"/>
    </location>
</feature>
<feature type="transmembrane region" description="Helical" evidence="1">
    <location>
        <begin position="255"/>
        <end position="280"/>
    </location>
</feature>
<feature type="transmembrane region" description="Helical" evidence="1">
    <location>
        <begin position="7"/>
        <end position="26"/>
    </location>
</feature>
<dbReference type="Pfam" id="PF17820">
    <property type="entry name" value="PDZ_6"/>
    <property type="match status" value="1"/>
</dbReference>
<keyword evidence="4" id="KW-1185">Reference proteome</keyword>
<evidence type="ECO:0000259" key="2">
    <source>
        <dbReference type="PROSITE" id="PS50106"/>
    </source>
</evidence>
<feature type="transmembrane region" description="Helical" evidence="1">
    <location>
        <begin position="188"/>
        <end position="211"/>
    </location>
</feature>
<feature type="non-terminal residue" evidence="3">
    <location>
        <position position="290"/>
    </location>
</feature>
<proteinExistence type="predicted"/>
<dbReference type="Gene3D" id="2.30.42.10">
    <property type="match status" value="1"/>
</dbReference>
<dbReference type="PROSITE" id="PS50106">
    <property type="entry name" value="PDZ"/>
    <property type="match status" value="1"/>
</dbReference>
<feature type="transmembrane region" description="Helical" evidence="1">
    <location>
        <begin position="158"/>
        <end position="176"/>
    </location>
</feature>
<dbReference type="EMBL" id="JACDQQ010001652">
    <property type="protein sequence ID" value="MBA0086733.1"/>
    <property type="molecule type" value="Genomic_DNA"/>
</dbReference>
<gene>
    <name evidence="3" type="ORF">HRJ53_17265</name>
</gene>
<keyword evidence="1" id="KW-1133">Transmembrane helix</keyword>
<dbReference type="SUPFAM" id="SSF50156">
    <property type="entry name" value="PDZ domain-like"/>
    <property type="match status" value="1"/>
</dbReference>
<name>A0A7V8NSJ3_9BACT</name>
<dbReference type="AlphaFoldDB" id="A0A7V8NSJ3"/>
<keyword evidence="1" id="KW-0472">Membrane</keyword>
<dbReference type="InterPro" id="IPR041489">
    <property type="entry name" value="PDZ_6"/>
</dbReference>
<dbReference type="InterPro" id="IPR001478">
    <property type="entry name" value="PDZ"/>
</dbReference>
<protein>
    <submittedName>
        <fullName evidence="3">PDZ domain-containing protein</fullName>
    </submittedName>
</protein>
<organism evidence="3 4">
    <name type="scientific">Candidatus Acidiferrum panamense</name>
    <dbReference type="NCBI Taxonomy" id="2741543"/>
    <lineage>
        <taxon>Bacteria</taxon>
        <taxon>Pseudomonadati</taxon>
        <taxon>Acidobacteriota</taxon>
        <taxon>Terriglobia</taxon>
        <taxon>Candidatus Acidiferrales</taxon>
        <taxon>Candidatus Acidiferrum</taxon>
    </lineage>
</organism>
<accession>A0A7V8NSJ3</accession>
<dbReference type="SMART" id="SM00228">
    <property type="entry name" value="PDZ"/>
    <property type="match status" value="1"/>
</dbReference>
<sequence length="290" mass="32468">MSSRAPWWMYIVAASFLGLFALRIYGLSPLYSGPEPMGFRFDISTSTPTVLSVNPNGIGQRAGLRAGDHLVAVNGVNVRRLVEWDMAEMTFEVGRPMPLVIERDGRRVELSVILERRTGNLLLSPLPWLLAATDLLTLVLALFVAFRRPNDFMARIGAWFLATAAIFMFPPVPGIAPAWRHLPAALGALLWIAQVSGSVFPAIFFTFFAIFPRPLFHRRWIWGVVWAPSLLVTAAFFPMQYALVYQQPSAAPEPFLSVPISFAVFGCYVLGGLVVLVMNYRRLRDINERR</sequence>
<comment type="caution">
    <text evidence="3">The sequence shown here is derived from an EMBL/GenBank/DDBJ whole genome shotgun (WGS) entry which is preliminary data.</text>
</comment>
<evidence type="ECO:0000256" key="1">
    <source>
        <dbReference type="SAM" id="Phobius"/>
    </source>
</evidence>